<accession>A0A9P0H549</accession>
<sequence length="178" mass="20468">MCLHSLVIRLKRFLIVILFKCQVSDFPHASVNDLRNINMAVCVSLIGKENAPKYITCLDYEKELDFHYKIHTSLDIIEEKLNSSVKTVNDTRELYLGLLYATEEHKIFGYVTNTKIKIVIIIDANHSSLRDNEIRAMFRNLHAAYADVVCNPFYIPGEPINSKKFNSIVEGMMLSKKI</sequence>
<dbReference type="InterPro" id="IPR006722">
    <property type="entry name" value="Sedlin"/>
</dbReference>
<dbReference type="GO" id="GO:0048471">
    <property type="term" value="C:perinuclear region of cytoplasm"/>
    <property type="evidence" value="ECO:0007669"/>
    <property type="project" value="UniProtKB-SubCell"/>
</dbReference>
<keyword evidence="5" id="KW-0732">Signal</keyword>
<dbReference type="GO" id="GO:0006888">
    <property type="term" value="P:endoplasmic reticulum to Golgi vesicle-mediated transport"/>
    <property type="evidence" value="ECO:0007669"/>
    <property type="project" value="InterPro"/>
</dbReference>
<comment type="similarity">
    <text evidence="2">Belongs to the TRAPP small subunits family. Sedlin subfamily.</text>
</comment>
<keyword evidence="3" id="KW-0931">ER-Golgi transport</keyword>
<reference evidence="6" key="1">
    <citation type="submission" date="2022-01" db="EMBL/GenBank/DDBJ databases">
        <authorList>
            <person name="King R."/>
        </authorList>
    </citation>
    <scope>NUCLEOTIDE SEQUENCE</scope>
</reference>
<evidence type="ECO:0000256" key="5">
    <source>
        <dbReference type="SAM" id="SignalP"/>
    </source>
</evidence>
<protein>
    <recommendedName>
        <fullName evidence="4">Trafficking protein particle complex subunit 2-like protein</fullName>
    </recommendedName>
</protein>
<evidence type="ECO:0000256" key="1">
    <source>
        <dbReference type="ARBA" id="ARBA00004556"/>
    </source>
</evidence>
<feature type="signal peptide" evidence="5">
    <location>
        <begin position="1"/>
        <end position="29"/>
    </location>
</feature>
<dbReference type="InterPro" id="IPR044760">
    <property type="entry name" value="TRAPPC2L"/>
</dbReference>
<feature type="chain" id="PRO_5040425136" description="Trafficking protein particle complex subunit 2-like protein" evidence="5">
    <location>
        <begin position="30"/>
        <end position="178"/>
    </location>
</feature>
<dbReference type="InterPro" id="IPR011012">
    <property type="entry name" value="Longin-like_dom_sf"/>
</dbReference>
<evidence type="ECO:0000256" key="2">
    <source>
        <dbReference type="ARBA" id="ARBA00006626"/>
    </source>
</evidence>
<evidence type="ECO:0000313" key="6">
    <source>
        <dbReference type="EMBL" id="CAH1395610.1"/>
    </source>
</evidence>
<proteinExistence type="inferred from homology"/>
<evidence type="ECO:0000256" key="3">
    <source>
        <dbReference type="ARBA" id="ARBA00022892"/>
    </source>
</evidence>
<dbReference type="PANTHER" id="PTHR12403">
    <property type="entry name" value="TRAFFICKING PROTEIN PARTICLE COMPLEX SUBUNIT 2"/>
    <property type="match status" value="1"/>
</dbReference>
<organism evidence="6 7">
    <name type="scientific">Nezara viridula</name>
    <name type="common">Southern green stink bug</name>
    <name type="synonym">Cimex viridulus</name>
    <dbReference type="NCBI Taxonomy" id="85310"/>
    <lineage>
        <taxon>Eukaryota</taxon>
        <taxon>Metazoa</taxon>
        <taxon>Ecdysozoa</taxon>
        <taxon>Arthropoda</taxon>
        <taxon>Hexapoda</taxon>
        <taxon>Insecta</taxon>
        <taxon>Pterygota</taxon>
        <taxon>Neoptera</taxon>
        <taxon>Paraneoptera</taxon>
        <taxon>Hemiptera</taxon>
        <taxon>Heteroptera</taxon>
        <taxon>Panheteroptera</taxon>
        <taxon>Pentatomomorpha</taxon>
        <taxon>Pentatomoidea</taxon>
        <taxon>Pentatomidae</taxon>
        <taxon>Pentatominae</taxon>
        <taxon>Nezara</taxon>
    </lineage>
</organism>
<name>A0A9P0H549_NEZVI</name>
<keyword evidence="3" id="KW-0813">Transport</keyword>
<dbReference type="Gene3D" id="3.30.450.70">
    <property type="match status" value="1"/>
</dbReference>
<dbReference type="Pfam" id="PF04628">
    <property type="entry name" value="Sedlin_N"/>
    <property type="match status" value="1"/>
</dbReference>
<dbReference type="Proteomes" id="UP001152798">
    <property type="component" value="Chromosome 3"/>
</dbReference>
<keyword evidence="7" id="KW-1185">Reference proteome</keyword>
<comment type="subcellular location">
    <subcellularLocation>
        <location evidence="1">Cytoplasm</location>
        <location evidence="1">Perinuclear region</location>
    </subcellularLocation>
</comment>
<dbReference type="AlphaFoldDB" id="A0A9P0H549"/>
<evidence type="ECO:0000313" key="7">
    <source>
        <dbReference type="Proteomes" id="UP001152798"/>
    </source>
</evidence>
<dbReference type="EMBL" id="OV725079">
    <property type="protein sequence ID" value="CAH1395610.1"/>
    <property type="molecule type" value="Genomic_DNA"/>
</dbReference>
<dbReference type="CDD" id="cd14854">
    <property type="entry name" value="TRAPPC2L"/>
    <property type="match status" value="1"/>
</dbReference>
<dbReference type="OrthoDB" id="10258445at2759"/>
<dbReference type="SUPFAM" id="SSF64356">
    <property type="entry name" value="SNARE-like"/>
    <property type="match status" value="1"/>
</dbReference>
<evidence type="ECO:0000256" key="4">
    <source>
        <dbReference type="ARBA" id="ARBA00024408"/>
    </source>
</evidence>
<gene>
    <name evidence="6" type="ORF">NEZAVI_LOCUS5856</name>
</gene>